<dbReference type="EMBL" id="FQWH01000004">
    <property type="protein sequence ID" value="SHG73272.1"/>
    <property type="molecule type" value="Genomic_DNA"/>
</dbReference>
<dbReference type="RefSeq" id="WP_175556819.1">
    <property type="nucleotide sequence ID" value="NZ_FQWH01000004.1"/>
</dbReference>
<proteinExistence type="predicted"/>
<organism evidence="1 2">
    <name type="scientific">Flavobacterium johnsoniae</name>
    <name type="common">Cytophaga johnsonae</name>
    <dbReference type="NCBI Taxonomy" id="986"/>
    <lineage>
        <taxon>Bacteria</taxon>
        <taxon>Pseudomonadati</taxon>
        <taxon>Bacteroidota</taxon>
        <taxon>Flavobacteriia</taxon>
        <taxon>Flavobacteriales</taxon>
        <taxon>Flavobacteriaceae</taxon>
        <taxon>Flavobacterium</taxon>
    </lineage>
</organism>
<accession>A0A1M5M7M0</accession>
<dbReference type="AlphaFoldDB" id="A0A1M5M7M0"/>
<name>A0A1M5M7M0_FLAJO</name>
<gene>
    <name evidence="1" type="ORF">SAMN05444388_10475</name>
</gene>
<reference evidence="1 2" key="1">
    <citation type="submission" date="2016-11" db="EMBL/GenBank/DDBJ databases">
        <authorList>
            <person name="Jaros S."/>
            <person name="Januszkiewicz K."/>
            <person name="Wedrychowicz H."/>
        </authorList>
    </citation>
    <scope>NUCLEOTIDE SEQUENCE [LARGE SCALE GENOMIC DNA]</scope>
    <source>
        <strain evidence="1 2">DSM 6792</strain>
    </source>
</reference>
<dbReference type="Proteomes" id="UP000184112">
    <property type="component" value="Unassembled WGS sequence"/>
</dbReference>
<evidence type="ECO:0000313" key="2">
    <source>
        <dbReference type="Proteomes" id="UP000184112"/>
    </source>
</evidence>
<sequence length="50" mass="5705">MKTTIKKVLTENKSASLNSKVKIDKKLDNLKVIESNKQEEVSKLTFNLNL</sequence>
<protein>
    <submittedName>
        <fullName evidence="1">Uncharacterized protein</fullName>
    </submittedName>
</protein>
<evidence type="ECO:0000313" key="1">
    <source>
        <dbReference type="EMBL" id="SHG73272.1"/>
    </source>
</evidence>